<dbReference type="PANTHER" id="PTHR43685">
    <property type="entry name" value="GLYCOSYLTRANSFERASE"/>
    <property type="match status" value="1"/>
</dbReference>
<dbReference type="AlphaFoldDB" id="A0A541BNP2"/>
<dbReference type="Proteomes" id="UP000316256">
    <property type="component" value="Unassembled WGS sequence"/>
</dbReference>
<evidence type="ECO:0000259" key="1">
    <source>
        <dbReference type="Pfam" id="PF00535"/>
    </source>
</evidence>
<reference evidence="2 3" key="1">
    <citation type="submission" date="2019-06" db="EMBL/GenBank/DDBJ databases">
        <title>Rhodococcus spaelei sp. nov., isolated from a cave.</title>
        <authorList>
            <person name="Lee S.D."/>
        </authorList>
    </citation>
    <scope>NUCLEOTIDE SEQUENCE [LARGE SCALE GENOMIC DNA]</scope>
    <source>
        <strain evidence="2 3">C9-5</strain>
    </source>
</reference>
<dbReference type="Pfam" id="PF00535">
    <property type="entry name" value="Glycos_transf_2"/>
    <property type="match status" value="1"/>
</dbReference>
<evidence type="ECO:0000313" key="2">
    <source>
        <dbReference type="EMBL" id="TQF73949.1"/>
    </source>
</evidence>
<comment type="caution">
    <text evidence="2">The sequence shown here is derived from an EMBL/GenBank/DDBJ whole genome shotgun (WGS) entry which is preliminary data.</text>
</comment>
<dbReference type="PANTHER" id="PTHR43685:SF2">
    <property type="entry name" value="GLYCOSYLTRANSFERASE 2-LIKE DOMAIN-CONTAINING PROTEIN"/>
    <property type="match status" value="1"/>
</dbReference>
<dbReference type="SUPFAM" id="SSF53448">
    <property type="entry name" value="Nucleotide-diphospho-sugar transferases"/>
    <property type="match status" value="1"/>
</dbReference>
<dbReference type="InterPro" id="IPR050834">
    <property type="entry name" value="Glycosyltransf_2"/>
</dbReference>
<accession>A0A541BNP2</accession>
<dbReference type="EMBL" id="VIGH01000002">
    <property type="protein sequence ID" value="TQF73949.1"/>
    <property type="molecule type" value="Genomic_DNA"/>
</dbReference>
<dbReference type="Gene3D" id="3.90.550.10">
    <property type="entry name" value="Spore Coat Polysaccharide Biosynthesis Protein SpsA, Chain A"/>
    <property type="match status" value="1"/>
</dbReference>
<name>A0A541BNP2_9NOCA</name>
<dbReference type="RefSeq" id="WP_142095608.1">
    <property type="nucleotide sequence ID" value="NZ_VIGH01000002.1"/>
</dbReference>
<keyword evidence="2" id="KW-0808">Transferase</keyword>
<feature type="domain" description="Glycosyltransferase 2-like" evidence="1">
    <location>
        <begin position="116"/>
        <end position="289"/>
    </location>
</feature>
<dbReference type="GO" id="GO:0016740">
    <property type="term" value="F:transferase activity"/>
    <property type="evidence" value="ECO:0007669"/>
    <property type="project" value="UniProtKB-KW"/>
</dbReference>
<sequence>MSRPAAGAMEAVLVGDLDVDAPIPALERAGRYREARLLVRLHTRPVGEVVVPLSHDRLAPDRVVEAVWSQLGDRIVDHMVVDQLPAPRMLSTAGLIDSPAPPCLERRSTMTVPSVTVMVATRDRTESVLRCLKSLEALDYPSFDVVVVDSAPSTPETERALTGGHSWRYPFTYVRADRPGLAFAHNTALPAVTGEVVAFTDDDVQVDSHWLMALAEGFDDPAVTCVTGLILAAELETPAQLLLEQSGGFARGYVERRFSLNNPPDDQLFPFTAGRFGSGANMAFRTDWLRGHGGFDWATGAGTPARGGDDLLSFLHVILDGGDLVYQPAAILRHWHRREYAGLRRQAFGYGVGLGSYLAASACAQPSLVPVMLRRGVPALRHMLGSASAKNRGRRPGFPSELIWRERAGLVAGPFAYTASRWRYRGTRDSTRQGADR</sequence>
<gene>
    <name evidence="2" type="ORF">FK531_04550</name>
</gene>
<dbReference type="InterPro" id="IPR029044">
    <property type="entry name" value="Nucleotide-diphossugar_trans"/>
</dbReference>
<protein>
    <submittedName>
        <fullName evidence="2">Glycosyltransferase</fullName>
    </submittedName>
</protein>
<dbReference type="OrthoDB" id="3180470at2"/>
<dbReference type="InterPro" id="IPR001173">
    <property type="entry name" value="Glyco_trans_2-like"/>
</dbReference>
<keyword evidence="3" id="KW-1185">Reference proteome</keyword>
<evidence type="ECO:0000313" key="3">
    <source>
        <dbReference type="Proteomes" id="UP000316256"/>
    </source>
</evidence>
<proteinExistence type="predicted"/>
<organism evidence="2 3">
    <name type="scientific">Rhodococcus spelaei</name>
    <dbReference type="NCBI Taxonomy" id="2546320"/>
    <lineage>
        <taxon>Bacteria</taxon>
        <taxon>Bacillati</taxon>
        <taxon>Actinomycetota</taxon>
        <taxon>Actinomycetes</taxon>
        <taxon>Mycobacteriales</taxon>
        <taxon>Nocardiaceae</taxon>
        <taxon>Rhodococcus</taxon>
    </lineage>
</organism>